<reference evidence="4" key="1">
    <citation type="journal article" date="2019" name="Int. J. Syst. Evol. Microbiol.">
        <title>The Global Catalogue of Microorganisms (GCM) 10K type strain sequencing project: providing services to taxonomists for standard genome sequencing and annotation.</title>
        <authorList>
            <consortium name="The Broad Institute Genomics Platform"/>
            <consortium name="The Broad Institute Genome Sequencing Center for Infectious Disease"/>
            <person name="Wu L."/>
            <person name="Ma J."/>
        </authorList>
    </citation>
    <scope>NUCLEOTIDE SEQUENCE [LARGE SCALE GENOMIC DNA]</scope>
    <source>
        <strain evidence="4">CCUG 55250</strain>
    </source>
</reference>
<evidence type="ECO:0000259" key="2">
    <source>
        <dbReference type="PROSITE" id="PS51857"/>
    </source>
</evidence>
<dbReference type="EMBL" id="JBHSMA010000014">
    <property type="protein sequence ID" value="MFC5412609.1"/>
    <property type="molecule type" value="Genomic_DNA"/>
</dbReference>
<feature type="region of interest" description="Disordered" evidence="1">
    <location>
        <begin position="1"/>
        <end position="42"/>
    </location>
</feature>
<protein>
    <submittedName>
        <fullName evidence="3">Cold-shock protein</fullName>
    </submittedName>
</protein>
<dbReference type="PROSITE" id="PS51857">
    <property type="entry name" value="CSD_2"/>
    <property type="match status" value="1"/>
</dbReference>
<evidence type="ECO:0000256" key="1">
    <source>
        <dbReference type="SAM" id="MobiDB-lite"/>
    </source>
</evidence>
<keyword evidence="4" id="KW-1185">Reference proteome</keyword>
<dbReference type="InterPro" id="IPR011129">
    <property type="entry name" value="CSD"/>
</dbReference>
<dbReference type="Pfam" id="PF00313">
    <property type="entry name" value="CSD"/>
    <property type="match status" value="1"/>
</dbReference>
<accession>A0ABW0IIA0</accession>
<dbReference type="InterPro" id="IPR002059">
    <property type="entry name" value="CSP_DNA-bd"/>
</dbReference>
<dbReference type="Gene3D" id="2.40.50.140">
    <property type="entry name" value="Nucleic acid-binding proteins"/>
    <property type="match status" value="1"/>
</dbReference>
<dbReference type="RefSeq" id="WP_379850292.1">
    <property type="nucleotide sequence ID" value="NZ_JBHSMA010000014.1"/>
</dbReference>
<name>A0ABW0IIA0_9BACT</name>
<evidence type="ECO:0000313" key="4">
    <source>
        <dbReference type="Proteomes" id="UP001596106"/>
    </source>
</evidence>
<feature type="domain" description="CSD" evidence="2">
    <location>
        <begin position="89"/>
        <end position="150"/>
    </location>
</feature>
<dbReference type="SMART" id="SM00357">
    <property type="entry name" value="CSP"/>
    <property type="match status" value="1"/>
</dbReference>
<proteinExistence type="predicted"/>
<feature type="compositionally biased region" description="Basic and acidic residues" evidence="1">
    <location>
        <begin position="23"/>
        <end position="33"/>
    </location>
</feature>
<dbReference type="SUPFAM" id="SSF50249">
    <property type="entry name" value="Nucleic acid-binding proteins"/>
    <property type="match status" value="1"/>
</dbReference>
<organism evidence="3 4">
    <name type="scientific">Larkinella bovis</name>
    <dbReference type="NCBI Taxonomy" id="683041"/>
    <lineage>
        <taxon>Bacteria</taxon>
        <taxon>Pseudomonadati</taxon>
        <taxon>Bacteroidota</taxon>
        <taxon>Cytophagia</taxon>
        <taxon>Cytophagales</taxon>
        <taxon>Spirosomataceae</taxon>
        <taxon>Larkinella</taxon>
    </lineage>
</organism>
<sequence length="152" mass="17650">MAKSQETFNKKEKEKARLKKRKEKEEKREDRKLQGNKSQSLDDMLAYVDENGNLTSTPPDLSKKREIPQEEIRIRVVKQENSGTPADYSRQGVVGFFNESKGYGFIKDQQDQRSIFVHKRGLLEPVKENDRVTFLIEQTPKGPNAIEVKKVR</sequence>
<dbReference type="CDD" id="cd04458">
    <property type="entry name" value="CSP_CDS"/>
    <property type="match status" value="1"/>
</dbReference>
<dbReference type="Proteomes" id="UP001596106">
    <property type="component" value="Unassembled WGS sequence"/>
</dbReference>
<evidence type="ECO:0000313" key="3">
    <source>
        <dbReference type="EMBL" id="MFC5412609.1"/>
    </source>
</evidence>
<comment type="caution">
    <text evidence="3">The sequence shown here is derived from an EMBL/GenBank/DDBJ whole genome shotgun (WGS) entry which is preliminary data.</text>
</comment>
<dbReference type="InterPro" id="IPR012340">
    <property type="entry name" value="NA-bd_OB-fold"/>
</dbReference>
<gene>
    <name evidence="3" type="ORF">ACFPMF_25010</name>
</gene>